<name>A0A2A6BK97_PRIPA</name>
<evidence type="ECO:0000256" key="5">
    <source>
        <dbReference type="ARBA" id="ARBA00022679"/>
    </source>
</evidence>
<dbReference type="InterPro" id="IPR003616">
    <property type="entry name" value="Post-SET_dom"/>
</dbReference>
<feature type="region of interest" description="Disordered" evidence="8">
    <location>
        <begin position="353"/>
        <end position="474"/>
    </location>
</feature>
<keyword evidence="5" id="KW-0808">Transferase</keyword>
<dbReference type="PROSITE" id="PS50868">
    <property type="entry name" value="POST_SET"/>
    <property type="match status" value="1"/>
</dbReference>
<keyword evidence="11" id="KW-1185">Reference proteome</keyword>
<dbReference type="Proteomes" id="UP000005239">
    <property type="component" value="Unassembled WGS sequence"/>
</dbReference>
<dbReference type="GO" id="GO:0006355">
    <property type="term" value="P:regulation of DNA-templated transcription"/>
    <property type="evidence" value="ECO:0000318"/>
    <property type="project" value="GO_Central"/>
</dbReference>
<keyword evidence="3" id="KW-0158">Chromosome</keyword>
<dbReference type="PANTHER" id="PTHR22884">
    <property type="entry name" value="SET DOMAIN PROTEINS"/>
    <property type="match status" value="1"/>
</dbReference>
<feature type="compositionally biased region" description="Basic and acidic residues" evidence="8">
    <location>
        <begin position="275"/>
        <end position="293"/>
    </location>
</feature>
<evidence type="ECO:0000256" key="1">
    <source>
        <dbReference type="ARBA" id="ARBA00004123"/>
    </source>
</evidence>
<evidence type="ECO:0000313" key="10">
    <source>
        <dbReference type="EnsemblMetazoa" id="PPA08357.1"/>
    </source>
</evidence>
<protein>
    <submittedName>
        <fullName evidence="10">SET domain-containing protein</fullName>
    </submittedName>
</protein>
<keyword evidence="6" id="KW-0949">S-adenosyl-L-methionine</keyword>
<proteinExistence type="predicted"/>
<reference evidence="11" key="1">
    <citation type="journal article" date="2008" name="Nat. Genet.">
        <title>The Pristionchus pacificus genome provides a unique perspective on nematode lifestyle and parasitism.</title>
        <authorList>
            <person name="Dieterich C."/>
            <person name="Clifton S.W."/>
            <person name="Schuster L.N."/>
            <person name="Chinwalla A."/>
            <person name="Delehaunty K."/>
            <person name="Dinkelacker I."/>
            <person name="Fulton L."/>
            <person name="Fulton R."/>
            <person name="Godfrey J."/>
            <person name="Minx P."/>
            <person name="Mitreva M."/>
            <person name="Roeseler W."/>
            <person name="Tian H."/>
            <person name="Witte H."/>
            <person name="Yang S.P."/>
            <person name="Wilson R.K."/>
            <person name="Sommer R.J."/>
        </authorList>
    </citation>
    <scope>NUCLEOTIDE SEQUENCE [LARGE SCALE GENOMIC DNA]</scope>
    <source>
        <strain evidence="11">PS312</strain>
    </source>
</reference>
<evidence type="ECO:0000256" key="6">
    <source>
        <dbReference type="ARBA" id="ARBA00022691"/>
    </source>
</evidence>
<feature type="signal peptide" evidence="9">
    <location>
        <begin position="1"/>
        <end position="19"/>
    </location>
</feature>
<accession>A0A2A6BK97</accession>
<dbReference type="GO" id="GO:0046975">
    <property type="term" value="F:histone H3K36 methyltransferase activity"/>
    <property type="evidence" value="ECO:0000318"/>
    <property type="project" value="GO_Central"/>
</dbReference>
<feature type="region of interest" description="Disordered" evidence="8">
    <location>
        <begin position="261"/>
        <end position="336"/>
    </location>
</feature>
<evidence type="ECO:0000256" key="4">
    <source>
        <dbReference type="ARBA" id="ARBA00022603"/>
    </source>
</evidence>
<sequence length="651" mass="72772">MAALLVTATLVAMTLRSKSEKPKPPPRPILPPSLMKRLRAKYEEEMAEKHAYTHLFENQIGSTERKEKREVEKLIHDLDIPEEQDKCDELHAMKVECAGRCRAGEKCTNSRLYHNQCARLELFRHANPVIGKAVRTKQDIAKNQLVAEFRGKWYTENYFKGIVRRWSAAKRAMNYFISALGKKLILDPTDGGSLLRFSNHKCDPNCLLEFDGEEITWDYGDSYSGAFLDEDSSDPIRCLCMSENCRGYIVSKRKAQELKAEEAKKAQKTRKRKAQGTDEKKNDAKKAKSERKIAVVTQQNNKKSPSPASRKTTVVQEKNDSIAQTNNATITQTARRKRSVPFAALDAPRAPKKFIIPAPADPVICPSNKNDDSRESSHDQSRQSSRSPSFTPPPTSSKVIMDTDPLQLRVSSPVPSSSRTPSSTPSCTPPPPPADDNVNNIIEDEILQPDESSSAPSSSLSVATATPSQDDLINDEPQQEQFNDVVAVASPALSPTLDSLDGSALVTALEVLEGRIHTFEGLKIKLDGMGDKKIRKKWQSIIVVMGLRRKYIVDGFKSLKATVNYLIHDSQQHQFIQGLIDRSNSIATDYESLLKLAQEYGNQVLSAHHVNPTLKVAWNKDIFGNAYDSFKISSTVQLRTVRNWEKDIANK</sequence>
<gene>
    <name evidence="10" type="primary">WBGene00097911</name>
</gene>
<evidence type="ECO:0000256" key="8">
    <source>
        <dbReference type="SAM" id="MobiDB-lite"/>
    </source>
</evidence>
<feature type="compositionally biased region" description="Low complexity" evidence="8">
    <location>
        <begin position="322"/>
        <end position="333"/>
    </location>
</feature>
<keyword evidence="4" id="KW-0489">Methyltransferase</keyword>
<dbReference type="SUPFAM" id="SSF82199">
    <property type="entry name" value="SET domain"/>
    <property type="match status" value="1"/>
</dbReference>
<dbReference type="GO" id="GO:0000785">
    <property type="term" value="C:chromatin"/>
    <property type="evidence" value="ECO:0000318"/>
    <property type="project" value="GO_Central"/>
</dbReference>
<keyword evidence="7" id="KW-0539">Nucleus</keyword>
<dbReference type="GO" id="GO:0032259">
    <property type="term" value="P:methylation"/>
    <property type="evidence" value="ECO:0007669"/>
    <property type="project" value="UniProtKB-KW"/>
</dbReference>
<dbReference type="Gene3D" id="2.170.270.10">
    <property type="entry name" value="SET domain"/>
    <property type="match status" value="1"/>
</dbReference>
<organism evidence="10 11">
    <name type="scientific">Pristionchus pacificus</name>
    <name type="common">Parasitic nematode worm</name>
    <dbReference type="NCBI Taxonomy" id="54126"/>
    <lineage>
        <taxon>Eukaryota</taxon>
        <taxon>Metazoa</taxon>
        <taxon>Ecdysozoa</taxon>
        <taxon>Nematoda</taxon>
        <taxon>Chromadorea</taxon>
        <taxon>Rhabditida</taxon>
        <taxon>Rhabditina</taxon>
        <taxon>Diplogasteromorpha</taxon>
        <taxon>Diplogasteroidea</taxon>
        <taxon>Neodiplogasteridae</taxon>
        <taxon>Pristionchus</taxon>
    </lineage>
</organism>
<dbReference type="InterPro" id="IPR046341">
    <property type="entry name" value="SET_dom_sf"/>
</dbReference>
<dbReference type="InterPro" id="IPR001214">
    <property type="entry name" value="SET_dom"/>
</dbReference>
<feature type="compositionally biased region" description="Low complexity" evidence="8">
    <location>
        <begin position="411"/>
        <end position="426"/>
    </location>
</feature>
<evidence type="ECO:0000313" key="11">
    <source>
        <dbReference type="Proteomes" id="UP000005239"/>
    </source>
</evidence>
<evidence type="ECO:0000256" key="9">
    <source>
        <dbReference type="SAM" id="SignalP"/>
    </source>
</evidence>
<dbReference type="InterPro" id="IPR050777">
    <property type="entry name" value="SET2_Histone-Lys_MeTrsfase"/>
</dbReference>
<keyword evidence="9" id="KW-0732">Signal</keyword>
<feature type="compositionally biased region" description="Polar residues" evidence="8">
    <location>
        <begin position="296"/>
        <end position="316"/>
    </location>
</feature>
<dbReference type="OrthoDB" id="422362at2759"/>
<evidence type="ECO:0000256" key="7">
    <source>
        <dbReference type="ARBA" id="ARBA00023242"/>
    </source>
</evidence>
<dbReference type="GO" id="GO:0005634">
    <property type="term" value="C:nucleus"/>
    <property type="evidence" value="ECO:0000318"/>
    <property type="project" value="GO_Central"/>
</dbReference>
<feature type="compositionally biased region" description="Low complexity" evidence="8">
    <location>
        <begin position="452"/>
        <end position="468"/>
    </location>
</feature>
<evidence type="ECO:0000256" key="2">
    <source>
        <dbReference type="ARBA" id="ARBA00004286"/>
    </source>
</evidence>
<dbReference type="PROSITE" id="PS50280">
    <property type="entry name" value="SET"/>
    <property type="match status" value="1"/>
</dbReference>
<comment type="subcellular location">
    <subcellularLocation>
        <location evidence="2">Chromosome</location>
    </subcellularLocation>
    <subcellularLocation>
        <location evidence="1">Nucleus</location>
    </subcellularLocation>
</comment>
<reference evidence="10" key="2">
    <citation type="submission" date="2022-06" db="UniProtKB">
        <authorList>
            <consortium name="EnsemblMetazoa"/>
        </authorList>
    </citation>
    <scope>IDENTIFICATION</scope>
    <source>
        <strain evidence="10">PS312</strain>
    </source>
</reference>
<dbReference type="Pfam" id="PF00856">
    <property type="entry name" value="SET"/>
    <property type="match status" value="1"/>
</dbReference>
<dbReference type="EnsemblMetazoa" id="PPA08357.1">
    <property type="protein sequence ID" value="PPA08357.1"/>
    <property type="gene ID" value="WBGene00097911"/>
</dbReference>
<dbReference type="AlphaFoldDB" id="A0A2A6BK97"/>
<accession>A0A8R1U740</accession>
<feature type="compositionally biased region" description="Basic and acidic residues" evidence="8">
    <location>
        <begin position="369"/>
        <end position="381"/>
    </location>
</feature>
<evidence type="ECO:0000256" key="3">
    <source>
        <dbReference type="ARBA" id="ARBA00022454"/>
    </source>
</evidence>
<feature type="chain" id="PRO_5043870495" evidence="9">
    <location>
        <begin position="20"/>
        <end position="651"/>
    </location>
</feature>
<dbReference type="SMART" id="SM00317">
    <property type="entry name" value="SET"/>
    <property type="match status" value="1"/>
</dbReference>